<feature type="region of interest" description="Phosphopantothenate--cysteine ligase" evidence="3">
    <location>
        <begin position="232"/>
        <end position="461"/>
    </location>
</feature>
<dbReference type="PANTHER" id="PTHR14359:SF6">
    <property type="entry name" value="PHOSPHOPANTOTHENOYLCYSTEINE DECARBOXYLASE"/>
    <property type="match status" value="1"/>
</dbReference>
<feature type="compositionally biased region" description="Low complexity" evidence="4">
    <location>
        <begin position="206"/>
        <end position="216"/>
    </location>
</feature>
<name>A0ABN5PMX6_9ACTO</name>
<dbReference type="RefSeq" id="WP_120204434.1">
    <property type="nucleotide sequence ID" value="NZ_CP032514.1"/>
</dbReference>
<evidence type="ECO:0000313" key="8">
    <source>
        <dbReference type="Proteomes" id="UP000273001"/>
    </source>
</evidence>
<evidence type="ECO:0000259" key="5">
    <source>
        <dbReference type="Pfam" id="PF02441"/>
    </source>
</evidence>
<dbReference type="Proteomes" id="UP000273001">
    <property type="component" value="Chromosome"/>
</dbReference>
<evidence type="ECO:0000313" key="7">
    <source>
        <dbReference type="EMBL" id="AYD89768.1"/>
    </source>
</evidence>
<keyword evidence="3" id="KW-0436">Ligase</keyword>
<evidence type="ECO:0000256" key="3">
    <source>
        <dbReference type="HAMAP-Rule" id="MF_02225"/>
    </source>
</evidence>
<feature type="region of interest" description="Disordered" evidence="4">
    <location>
        <begin position="182"/>
        <end position="216"/>
    </location>
</feature>
<sequence length="461" mass="47049">MTGVKARRVVVGVAGSVAAYKAPSVIRGLRQAGYEVRTVATQAALRFIGKSALAAVSGAPVSSGLFDDPAAVEHVGVAEWAELVLVAPASADLIARVRAGRADDLLTATILATTAPVVLAPAMHTQMWRNPATVDNVAVLRRRGVRVIEPDSGPLTSGDWGPGRLPEAERVIREAVAALDRSAPGGTVSNSQDPVAASSQTTPADPAAGAQSVAVSAAPSAAPSPALQGRHVLVTAGGTREPLDPVRFLGNRSSGRQGTALAAAVAARGAQVTLVHAHVEQAVLDTLPGTVRVLEAGTAVDMERVVRQEARDADVVVMAAAVADMRPASVSATKLKKSLPQPEDGKPAGLTTVELVENPDILAGLVSDPPRPGQLLVGFAAETGDSHQDALAHGTAKARRKGAHLLAVNVVGESLGFGDVPNAVVVLDHQGHEVTRARGTKAQVAEALVDLVVQCLPAGGR</sequence>
<keyword evidence="2 3" id="KW-0456">Lyase</keyword>
<comment type="cofactor">
    <cofactor evidence="3">
        <name>Mg(2+)</name>
        <dbReference type="ChEBI" id="CHEBI:18420"/>
    </cofactor>
</comment>
<dbReference type="Gene3D" id="3.40.50.10300">
    <property type="entry name" value="CoaB-like"/>
    <property type="match status" value="1"/>
</dbReference>
<dbReference type="EMBL" id="CP032514">
    <property type="protein sequence ID" value="AYD89768.1"/>
    <property type="molecule type" value="Genomic_DNA"/>
</dbReference>
<proteinExistence type="inferred from homology"/>
<comment type="pathway">
    <text evidence="3">Cofactor biosynthesis; coenzyme A biosynthesis; CoA from (R)-pantothenate: step 3/5.</text>
</comment>
<feature type="binding site" evidence="3">
    <location>
        <position position="397"/>
    </location>
    <ligand>
        <name>CTP</name>
        <dbReference type="ChEBI" id="CHEBI:37563"/>
    </ligand>
</feature>
<dbReference type="Pfam" id="PF02441">
    <property type="entry name" value="Flavoprotein"/>
    <property type="match status" value="1"/>
</dbReference>
<gene>
    <name evidence="3" type="primary">coaBC</name>
    <name evidence="7" type="ORF">D5R93_06450</name>
</gene>
<feature type="compositionally biased region" description="Polar residues" evidence="4">
    <location>
        <begin position="187"/>
        <end position="203"/>
    </location>
</feature>
<feature type="region of interest" description="Phosphopantothenoylcysteine decarboxylase" evidence="3">
    <location>
        <begin position="1"/>
        <end position="231"/>
    </location>
</feature>
<evidence type="ECO:0000259" key="6">
    <source>
        <dbReference type="Pfam" id="PF04127"/>
    </source>
</evidence>
<keyword evidence="3" id="KW-0285">Flavoprotein</keyword>
<protein>
    <recommendedName>
        <fullName evidence="3">Coenzyme A biosynthesis bifunctional protein CoaBC</fullName>
    </recommendedName>
    <alternativeName>
        <fullName evidence="3">DNA/pantothenate metabolism flavoprotein</fullName>
    </alternativeName>
    <alternativeName>
        <fullName evidence="3">Phosphopantothenoylcysteine synthetase/decarboxylase</fullName>
        <shortName evidence="3">PPCS-PPCDC</shortName>
    </alternativeName>
    <domain>
        <recommendedName>
            <fullName evidence="3">Phosphopantothenoylcysteine decarboxylase</fullName>
            <shortName evidence="3">PPC decarboxylase</shortName>
            <shortName evidence="3">PPC-DC</shortName>
            <ecNumber evidence="3">4.1.1.36</ecNumber>
        </recommendedName>
        <alternativeName>
            <fullName evidence="3">CoaC</fullName>
        </alternativeName>
    </domain>
    <domain>
        <recommendedName>
            <fullName evidence="3">Phosphopantothenate--cysteine ligase</fullName>
            <ecNumber evidence="3">6.3.2.5</ecNumber>
        </recommendedName>
        <alternativeName>
            <fullName evidence="3">CoaB</fullName>
        </alternativeName>
        <alternativeName>
            <fullName evidence="3">Phosphopantothenoylcysteine synthetase</fullName>
            <shortName evidence="3">PPC synthetase</shortName>
            <shortName evidence="3">PPC-S</shortName>
        </alternativeName>
    </domain>
</protein>
<keyword evidence="1 3" id="KW-0210">Decarboxylase</keyword>
<dbReference type="HAMAP" id="MF_02225">
    <property type="entry name" value="CoaBC"/>
    <property type="match status" value="1"/>
</dbReference>
<keyword evidence="3" id="KW-0511">Multifunctional enzyme</keyword>
<dbReference type="SUPFAM" id="SSF52507">
    <property type="entry name" value="Homo-oligomeric flavin-containing Cys decarboxylases, HFCD"/>
    <property type="match status" value="1"/>
</dbReference>
<dbReference type="InterPro" id="IPR035929">
    <property type="entry name" value="CoaB-like_sf"/>
</dbReference>
<evidence type="ECO:0000256" key="2">
    <source>
        <dbReference type="ARBA" id="ARBA00023239"/>
    </source>
</evidence>
<comment type="pathway">
    <text evidence="3">Cofactor biosynthesis; coenzyme A biosynthesis; CoA from (R)-pantothenate: step 2/5.</text>
</comment>
<dbReference type="SUPFAM" id="SSF102645">
    <property type="entry name" value="CoaB-like"/>
    <property type="match status" value="1"/>
</dbReference>
<dbReference type="InterPro" id="IPR005252">
    <property type="entry name" value="CoaBC"/>
</dbReference>
<dbReference type="EC" id="6.3.2.5" evidence="3"/>
<comment type="function">
    <text evidence="3">Catalyzes two sequential steps in the biosynthesis of coenzyme A. In the first step cysteine is conjugated to 4'-phosphopantothenate to form 4-phosphopantothenoylcysteine. In the second step the latter compound is decarboxylated to form 4'-phosphopantotheine.</text>
</comment>
<dbReference type="InterPro" id="IPR007085">
    <property type="entry name" value="DNA/pantothenate-metab_flavo_C"/>
</dbReference>
<accession>A0ABN5PMX6</accession>
<organism evidence="7 8">
    <name type="scientific">Actinomyces lilanjuaniae</name>
    <dbReference type="NCBI Taxonomy" id="2321394"/>
    <lineage>
        <taxon>Bacteria</taxon>
        <taxon>Bacillati</taxon>
        <taxon>Actinomycetota</taxon>
        <taxon>Actinomycetes</taxon>
        <taxon>Actinomycetales</taxon>
        <taxon>Actinomycetaceae</taxon>
        <taxon>Actinomyces</taxon>
    </lineage>
</organism>
<comment type="similarity">
    <text evidence="3">In the C-terminal section; belongs to the PPC synthetase family.</text>
</comment>
<feature type="binding site" evidence="3">
    <location>
        <begin position="359"/>
        <end position="362"/>
    </location>
    <ligand>
        <name>CTP</name>
        <dbReference type="ChEBI" id="CHEBI:37563"/>
    </ligand>
</feature>
<dbReference type="Gene3D" id="3.40.50.1950">
    <property type="entry name" value="Flavin prenyltransferase-like"/>
    <property type="match status" value="1"/>
</dbReference>
<dbReference type="Pfam" id="PF04127">
    <property type="entry name" value="DFP"/>
    <property type="match status" value="1"/>
</dbReference>
<keyword evidence="3" id="KW-0479">Metal-binding</keyword>
<keyword evidence="3" id="KW-0460">Magnesium</keyword>
<evidence type="ECO:0000256" key="4">
    <source>
        <dbReference type="SAM" id="MobiDB-lite"/>
    </source>
</evidence>
<reference evidence="7 8" key="1">
    <citation type="submission" date="2018-09" db="EMBL/GenBank/DDBJ databases">
        <authorList>
            <person name="Li J."/>
        </authorList>
    </citation>
    <scope>NUCLEOTIDE SEQUENCE [LARGE SCALE GENOMIC DNA]</scope>
    <source>
        <strain evidence="7 8">2129</strain>
    </source>
</reference>
<comment type="catalytic activity">
    <reaction evidence="3">
        <text>(R)-4'-phosphopantothenate + L-cysteine + CTP = N-[(R)-4-phosphopantothenoyl]-L-cysteine + CMP + diphosphate + H(+)</text>
        <dbReference type="Rhea" id="RHEA:19397"/>
        <dbReference type="ChEBI" id="CHEBI:10986"/>
        <dbReference type="ChEBI" id="CHEBI:15378"/>
        <dbReference type="ChEBI" id="CHEBI:33019"/>
        <dbReference type="ChEBI" id="CHEBI:35235"/>
        <dbReference type="ChEBI" id="CHEBI:37563"/>
        <dbReference type="ChEBI" id="CHEBI:59458"/>
        <dbReference type="ChEBI" id="CHEBI:60377"/>
        <dbReference type="EC" id="6.3.2.5"/>
    </reaction>
</comment>
<keyword evidence="3" id="KW-0288">FMN</keyword>
<feature type="domain" description="Flavoprotein" evidence="5">
    <location>
        <begin position="8"/>
        <end position="176"/>
    </location>
</feature>
<feature type="binding site" evidence="3">
    <location>
        <position position="379"/>
    </location>
    <ligand>
        <name>CTP</name>
        <dbReference type="ChEBI" id="CHEBI:37563"/>
    </ligand>
</feature>
<feature type="binding site" evidence="3">
    <location>
        <position position="324"/>
    </location>
    <ligand>
        <name>CTP</name>
        <dbReference type="ChEBI" id="CHEBI:37563"/>
    </ligand>
</feature>
<feature type="domain" description="DNA/pantothenate metabolism flavoprotein C-terminal" evidence="6">
    <location>
        <begin position="227"/>
        <end position="454"/>
    </location>
</feature>
<evidence type="ECO:0000256" key="1">
    <source>
        <dbReference type="ARBA" id="ARBA00022793"/>
    </source>
</evidence>
<dbReference type="EC" id="4.1.1.36" evidence="3"/>
<dbReference type="InterPro" id="IPR003382">
    <property type="entry name" value="Flavoprotein"/>
</dbReference>
<keyword evidence="8" id="KW-1185">Reference proteome</keyword>
<comment type="catalytic activity">
    <reaction evidence="3">
        <text>N-[(R)-4-phosphopantothenoyl]-L-cysteine + H(+) = (R)-4'-phosphopantetheine + CO2</text>
        <dbReference type="Rhea" id="RHEA:16793"/>
        <dbReference type="ChEBI" id="CHEBI:15378"/>
        <dbReference type="ChEBI" id="CHEBI:16526"/>
        <dbReference type="ChEBI" id="CHEBI:59458"/>
        <dbReference type="ChEBI" id="CHEBI:61723"/>
        <dbReference type="EC" id="4.1.1.36"/>
    </reaction>
</comment>
<dbReference type="PANTHER" id="PTHR14359">
    <property type="entry name" value="HOMO-OLIGOMERIC FLAVIN CONTAINING CYS DECARBOXYLASE FAMILY"/>
    <property type="match status" value="1"/>
</dbReference>
<feature type="binding site" evidence="3">
    <location>
        <position position="401"/>
    </location>
    <ligand>
        <name>CTP</name>
        <dbReference type="ChEBI" id="CHEBI:37563"/>
    </ligand>
</feature>
<dbReference type="InterPro" id="IPR036551">
    <property type="entry name" value="Flavin_trans-like"/>
</dbReference>
<feature type="binding site" evidence="3">
    <location>
        <position position="334"/>
    </location>
    <ligand>
        <name>CTP</name>
        <dbReference type="ChEBI" id="CHEBI:37563"/>
    </ligand>
</feature>
<comment type="caution">
    <text evidence="3">Lacks conserved residue(s) required for the propagation of feature annotation.</text>
</comment>
<comment type="similarity">
    <text evidence="3">In the N-terminal section; belongs to the HFCD (homo-oligomeric flavin containing Cys decarboxylase) superfamily.</text>
</comment>
<comment type="cofactor">
    <cofactor evidence="3">
        <name>FMN</name>
        <dbReference type="ChEBI" id="CHEBI:58210"/>
    </cofactor>
    <text evidence="3">Binds 1 FMN per subunit.</text>
</comment>